<feature type="region of interest" description="Disordered" evidence="1">
    <location>
        <begin position="1"/>
        <end position="24"/>
    </location>
</feature>
<evidence type="ECO:0000313" key="3">
    <source>
        <dbReference type="Proteomes" id="UP001500280"/>
    </source>
</evidence>
<evidence type="ECO:0000256" key="1">
    <source>
        <dbReference type="SAM" id="MobiDB-lite"/>
    </source>
</evidence>
<reference evidence="3" key="1">
    <citation type="journal article" date="2019" name="Int. J. Syst. Evol. Microbiol.">
        <title>The Global Catalogue of Microorganisms (GCM) 10K type strain sequencing project: providing services to taxonomists for standard genome sequencing and annotation.</title>
        <authorList>
            <consortium name="The Broad Institute Genomics Platform"/>
            <consortium name="The Broad Institute Genome Sequencing Center for Infectious Disease"/>
            <person name="Wu L."/>
            <person name="Ma J."/>
        </authorList>
    </citation>
    <scope>NUCLEOTIDE SEQUENCE [LARGE SCALE GENOMIC DNA]</scope>
    <source>
        <strain evidence="3">JCM 14307</strain>
    </source>
</reference>
<proteinExistence type="predicted"/>
<evidence type="ECO:0000313" key="2">
    <source>
        <dbReference type="EMBL" id="GAA1715598.1"/>
    </source>
</evidence>
<comment type="caution">
    <text evidence="2">The sequence shown here is derived from an EMBL/GenBank/DDBJ whole genome shotgun (WGS) entry which is preliminary data.</text>
</comment>
<dbReference type="Proteomes" id="UP001500280">
    <property type="component" value="Unassembled WGS sequence"/>
</dbReference>
<keyword evidence="3" id="KW-1185">Reference proteome</keyword>
<accession>A0ABP4V0H5</accession>
<sequence>MGKQVGRQLGSPQHPGGRKAEVAKQRLETRLQVESLTRHEVIVDEALQAAAPRRGVTS</sequence>
<protein>
    <submittedName>
        <fullName evidence="2">Uncharacterized protein</fullName>
    </submittedName>
</protein>
<dbReference type="EMBL" id="BAAANF010000026">
    <property type="protein sequence ID" value="GAA1715598.1"/>
    <property type="molecule type" value="Genomic_DNA"/>
</dbReference>
<name>A0ABP4V0H5_9ACTN</name>
<organism evidence="2 3">
    <name type="scientific">Kribbella yunnanensis</name>
    <dbReference type="NCBI Taxonomy" id="190194"/>
    <lineage>
        <taxon>Bacteria</taxon>
        <taxon>Bacillati</taxon>
        <taxon>Actinomycetota</taxon>
        <taxon>Actinomycetes</taxon>
        <taxon>Propionibacteriales</taxon>
        <taxon>Kribbellaceae</taxon>
        <taxon>Kribbella</taxon>
    </lineage>
</organism>
<gene>
    <name evidence="2" type="ORF">GCM10009745_74930</name>
</gene>